<evidence type="ECO:0000256" key="4">
    <source>
        <dbReference type="ARBA" id="ARBA00022692"/>
    </source>
</evidence>
<evidence type="ECO:0000313" key="11">
    <source>
        <dbReference type="EMBL" id="KAK5779337.1"/>
    </source>
</evidence>
<comment type="subcellular location">
    <subcellularLocation>
        <location evidence="1">Membrane</location>
        <topology evidence="1">Multi-pass membrane protein</topology>
    </subcellularLocation>
</comment>
<dbReference type="EMBL" id="JAWIZZ010000047">
    <property type="protein sequence ID" value="KAK5779337.1"/>
    <property type="molecule type" value="Genomic_DNA"/>
</dbReference>
<evidence type="ECO:0000256" key="3">
    <source>
        <dbReference type="ARBA" id="ARBA00022448"/>
    </source>
</evidence>
<comment type="similarity">
    <text evidence="2">Belongs to the V-ATPase e1/e2 subunit family.</text>
</comment>
<evidence type="ECO:0000256" key="9">
    <source>
        <dbReference type="SAM" id="MobiDB-lite"/>
    </source>
</evidence>
<evidence type="ECO:0008006" key="13">
    <source>
        <dbReference type="Google" id="ProtNLM"/>
    </source>
</evidence>
<dbReference type="Proteomes" id="UP001306508">
    <property type="component" value="Unassembled WGS sequence"/>
</dbReference>
<proteinExistence type="inferred from homology"/>
<evidence type="ECO:0000313" key="12">
    <source>
        <dbReference type="Proteomes" id="UP001306508"/>
    </source>
</evidence>
<accession>A0AAN7WN20</accession>
<gene>
    <name evidence="11" type="ORF">RI543_003227</name>
</gene>
<feature type="chain" id="PRO_5042848358" description="Secreted protein" evidence="10">
    <location>
        <begin position="19"/>
        <end position="119"/>
    </location>
</feature>
<organism evidence="11 12">
    <name type="scientific">Arxiozyma heterogenica</name>
    <dbReference type="NCBI Taxonomy" id="278026"/>
    <lineage>
        <taxon>Eukaryota</taxon>
        <taxon>Fungi</taxon>
        <taxon>Dikarya</taxon>
        <taxon>Ascomycota</taxon>
        <taxon>Saccharomycotina</taxon>
        <taxon>Saccharomycetes</taxon>
        <taxon>Saccharomycetales</taxon>
        <taxon>Saccharomycetaceae</taxon>
        <taxon>Arxiozyma</taxon>
    </lineage>
</organism>
<dbReference type="Pfam" id="PF05493">
    <property type="entry name" value="ATP_synt_H"/>
    <property type="match status" value="1"/>
</dbReference>
<sequence>MAMMFLMWAITYLAQLHPLVVPRRSDLRPEFAGDSMTSTYLCTAQVLDHSARDWSTTTNKKNVFNGAARKTAASRQRRRGKGKKPDVDSLHRIIPLHLYSFPVMFWLLREATNIAEPIN</sequence>
<comment type="caution">
    <text evidence="11">The sequence shown here is derived from an EMBL/GenBank/DDBJ whole genome shotgun (WGS) entry which is preliminary data.</text>
</comment>
<keyword evidence="3" id="KW-0813">Transport</keyword>
<dbReference type="AlphaFoldDB" id="A0AAN7WN20"/>
<evidence type="ECO:0000256" key="2">
    <source>
        <dbReference type="ARBA" id="ARBA00008328"/>
    </source>
</evidence>
<feature type="region of interest" description="Disordered" evidence="9">
    <location>
        <begin position="64"/>
        <end position="87"/>
    </location>
</feature>
<feature type="signal peptide" evidence="10">
    <location>
        <begin position="1"/>
        <end position="18"/>
    </location>
</feature>
<protein>
    <recommendedName>
        <fullName evidence="13">Secreted protein</fullName>
    </recommendedName>
</protein>
<evidence type="ECO:0000256" key="7">
    <source>
        <dbReference type="ARBA" id="ARBA00023065"/>
    </source>
</evidence>
<evidence type="ECO:0000256" key="5">
    <source>
        <dbReference type="ARBA" id="ARBA00022781"/>
    </source>
</evidence>
<evidence type="ECO:0000256" key="10">
    <source>
        <dbReference type="SAM" id="SignalP"/>
    </source>
</evidence>
<keyword evidence="7" id="KW-0406">Ion transport</keyword>
<name>A0AAN7WN20_9SACH</name>
<evidence type="ECO:0000256" key="1">
    <source>
        <dbReference type="ARBA" id="ARBA00004141"/>
    </source>
</evidence>
<evidence type="ECO:0000256" key="6">
    <source>
        <dbReference type="ARBA" id="ARBA00022989"/>
    </source>
</evidence>
<keyword evidence="6" id="KW-1133">Transmembrane helix</keyword>
<evidence type="ECO:0000256" key="8">
    <source>
        <dbReference type="ARBA" id="ARBA00023136"/>
    </source>
</evidence>
<dbReference type="GO" id="GO:0046961">
    <property type="term" value="F:proton-transporting ATPase activity, rotational mechanism"/>
    <property type="evidence" value="ECO:0007669"/>
    <property type="project" value="InterPro"/>
</dbReference>
<keyword evidence="8" id="KW-0472">Membrane</keyword>
<dbReference type="InterPro" id="IPR008389">
    <property type="entry name" value="ATPase_V0-cplx_e1/e2_su"/>
</dbReference>
<keyword evidence="5" id="KW-0375">Hydrogen ion transport</keyword>
<keyword evidence="4" id="KW-0812">Transmembrane</keyword>
<keyword evidence="12" id="KW-1185">Reference proteome</keyword>
<keyword evidence="10" id="KW-0732">Signal</keyword>
<reference evidence="12" key="1">
    <citation type="submission" date="2023-07" db="EMBL/GenBank/DDBJ databases">
        <title>A draft genome of Kazachstania heterogenica Y-27499.</title>
        <authorList>
            <person name="Donic C."/>
            <person name="Kralova J.S."/>
            <person name="Fidel L."/>
            <person name="Ben-Dor S."/>
            <person name="Jung S."/>
        </authorList>
    </citation>
    <scope>NUCLEOTIDE SEQUENCE [LARGE SCALE GENOMIC DNA]</scope>
    <source>
        <strain evidence="12">Y27499</strain>
    </source>
</reference>
<dbReference type="GO" id="GO:0033179">
    <property type="term" value="C:proton-transporting V-type ATPase, V0 domain"/>
    <property type="evidence" value="ECO:0007669"/>
    <property type="project" value="InterPro"/>
</dbReference>